<dbReference type="RefSeq" id="WP_068386621.1">
    <property type="nucleotide sequence ID" value="NZ_LSZO01000012.1"/>
</dbReference>
<gene>
    <name evidence="1" type="ORF">AXE65_08820</name>
</gene>
<dbReference type="EMBL" id="LSZO01000012">
    <property type="protein sequence ID" value="KXU39375.1"/>
    <property type="molecule type" value="Genomic_DNA"/>
</dbReference>
<dbReference type="OrthoDB" id="8906826at2"/>
<dbReference type="Pfam" id="PF14076">
    <property type="entry name" value="DUF4258"/>
    <property type="match status" value="1"/>
</dbReference>
<protein>
    <recommendedName>
        <fullName evidence="3">DUF4258 domain-containing protein</fullName>
    </recommendedName>
</protein>
<comment type="caution">
    <text evidence="1">The sequence shown here is derived from an EMBL/GenBank/DDBJ whole genome shotgun (WGS) entry which is preliminary data.</text>
</comment>
<accession>A0A139SXP7</accession>
<evidence type="ECO:0008006" key="3">
    <source>
        <dbReference type="Google" id="ProtNLM"/>
    </source>
</evidence>
<keyword evidence="2" id="KW-1185">Reference proteome</keyword>
<name>A0A139SXP7_9GAMM</name>
<dbReference type="AlphaFoldDB" id="A0A139SXP7"/>
<dbReference type="Proteomes" id="UP000072660">
    <property type="component" value="Unassembled WGS sequence"/>
</dbReference>
<organism evidence="1 2">
    <name type="scientific">Ventosimonas gracilis</name>
    <dbReference type="NCBI Taxonomy" id="1680762"/>
    <lineage>
        <taxon>Bacteria</taxon>
        <taxon>Pseudomonadati</taxon>
        <taxon>Pseudomonadota</taxon>
        <taxon>Gammaproteobacteria</taxon>
        <taxon>Pseudomonadales</taxon>
        <taxon>Ventosimonadaceae</taxon>
        <taxon>Ventosimonas</taxon>
    </lineage>
</organism>
<reference evidence="1 2" key="1">
    <citation type="submission" date="2016-02" db="EMBL/GenBank/DDBJ databases">
        <authorList>
            <person name="Wen L."/>
            <person name="He K."/>
            <person name="Yang H."/>
        </authorList>
    </citation>
    <scope>NUCLEOTIDE SEQUENCE [LARGE SCALE GENOMIC DNA]</scope>
    <source>
        <strain evidence="1 2">CV58</strain>
    </source>
</reference>
<evidence type="ECO:0000313" key="2">
    <source>
        <dbReference type="Proteomes" id="UP000072660"/>
    </source>
</evidence>
<evidence type="ECO:0000313" key="1">
    <source>
        <dbReference type="EMBL" id="KXU39375.1"/>
    </source>
</evidence>
<dbReference type="InterPro" id="IPR025354">
    <property type="entry name" value="DUF4258"/>
</dbReference>
<sequence>MFSQRFQLPVQVTRHAQERMLERGINDDLLLELIETGTAKYKDATRLWLFKAIAGRTDNLLCIAAVLESKLVVKTVMHHFDTEA</sequence>
<proteinExistence type="predicted"/>